<evidence type="ECO:0000256" key="5">
    <source>
        <dbReference type="SAM" id="Coils"/>
    </source>
</evidence>
<dbReference type="FunFam" id="3.30.559.10:FF:000012">
    <property type="entry name" value="Non-ribosomal peptide synthetase"/>
    <property type="match status" value="1"/>
</dbReference>
<dbReference type="Gene3D" id="1.10.1200.10">
    <property type="entry name" value="ACP-like"/>
    <property type="match status" value="1"/>
</dbReference>
<evidence type="ECO:0000256" key="1">
    <source>
        <dbReference type="ARBA" id="ARBA00001957"/>
    </source>
</evidence>
<evidence type="ECO:0000313" key="7">
    <source>
        <dbReference type="EMBL" id="GCL35049.1"/>
    </source>
</evidence>
<dbReference type="GO" id="GO:0043041">
    <property type="term" value="P:amino acid activation for nonribosomal peptide biosynthetic process"/>
    <property type="evidence" value="ECO:0007669"/>
    <property type="project" value="TreeGrafter"/>
</dbReference>
<dbReference type="GO" id="GO:0031177">
    <property type="term" value="F:phosphopantetheine binding"/>
    <property type="evidence" value="ECO:0007669"/>
    <property type="project" value="InterPro"/>
</dbReference>
<dbReference type="GO" id="GO:0005829">
    <property type="term" value="C:cytosol"/>
    <property type="evidence" value="ECO:0007669"/>
    <property type="project" value="TreeGrafter"/>
</dbReference>
<keyword evidence="4" id="KW-0597">Phosphoprotein</keyword>
<organism evidence="7 8">
    <name type="scientific">Sphaerospermopsis reniformis</name>
    <dbReference type="NCBI Taxonomy" id="531300"/>
    <lineage>
        <taxon>Bacteria</taxon>
        <taxon>Bacillati</taxon>
        <taxon>Cyanobacteriota</taxon>
        <taxon>Cyanophyceae</taxon>
        <taxon>Nostocales</taxon>
        <taxon>Aphanizomenonaceae</taxon>
        <taxon>Sphaerospermopsis</taxon>
    </lineage>
</organism>
<comment type="caution">
    <text evidence="7">The sequence shown here is derived from an EMBL/GenBank/DDBJ whole genome shotgun (WGS) entry which is preliminary data.</text>
</comment>
<dbReference type="Gene3D" id="3.40.50.980">
    <property type="match status" value="2"/>
</dbReference>
<sequence>MQSIEDLYELSPMQQGMLFHTLYAPESEVYFEQLLCILSGELNFAAFQKAWEQVVARHSILRSSFFWEEIEKPLQMVSKQVDLPWEKLDWRHLTTDEQQEKLEEFLKSDRHKGFDLNQAPLMRFTIIQLTENTYQFIWSHHHILFDGWSMQIIIKEVLAFYEANQRGEYLRLSPVRPYKEYIEWLQQQDLEKAKQFWQQTLTGFETPTLIGNRELLTGNRSKGIYQEKRFQLSQTVTEKLQNAARQHHLTLNNLVQGAWGLLISCYSSTSLTINSGEKDVVFGATVSGRQPVIDNIESMVGLLINTIPTRVKIDHQKQILSWLQELQTQAIEQEQYSYFSLAEIQKVSDILPRMPLFESLLVFENYPVDSSKQDKEETLDISHLSCFERTNYPLTIVINPGSHLGGRFVYDTRSFDETTLVRMIGHFQTLLTRFAENLQQNISQISLLSAAEEQELIILENHLENHQNQENINYQCVHVLFEEQVEKTPDNIAVVYKQENLTYRELNNRANQLAHHLKSLGVKPETRVGICVERSPEMVIGILAILKAGGAYVPLDPAYPIERLALMLEDVQTPILLTQTHLQNRLPRNQQTVVNLDTDREIIAQYSADNLPCEVTPDNLAYIIYTSGSTGTPKGTEVPHRSFIGFMFGVDYIHLDENQIWLQHSSVSWDGLTLEMWPPLLYGGRCVLYPEKIPTAEKLTQIIQEQKVNTLWLTSALFNMMIDTMPQGLLGIKQLLIGGESLSINHVRLALELLPETKIINGYGPSECTVFTCCYPIPEKLTENFKSIPIGKPIGDRTVYILDTHLHRVPIGVPGELYVGGASVARGYLNQPKLTRERFISNPFIAGDTLYKTGDLVRRLPDGNIEFIGRIDTQVKLRGFRIELAEIEAVLNQHPDIQQVVVMAREDEPGKKLLVAYLVAQDNVPTPSSLRNFLKSKLPDYMIPAAFVILENLPLTPNGKINRRALPVPDTSQRNLEVDFVPPSTDTEQELADIWQEVLKLKQVGINDNFFELGGHSLLATQAISRLREVFSLDFPLRYLFENPTIAELAQKVIEQQIEQAENDELARILAEVDQLSEEEVTQQLLID</sequence>
<proteinExistence type="inferred from homology"/>
<feature type="domain" description="Carrier" evidence="6">
    <location>
        <begin position="982"/>
        <end position="1057"/>
    </location>
</feature>
<dbReference type="FunFam" id="1.10.1200.10:FF:000005">
    <property type="entry name" value="Nonribosomal peptide synthetase 1"/>
    <property type="match status" value="1"/>
</dbReference>
<dbReference type="InterPro" id="IPR001242">
    <property type="entry name" value="Condensation_dom"/>
</dbReference>
<dbReference type="SUPFAM" id="SSF47336">
    <property type="entry name" value="ACP-like"/>
    <property type="match status" value="1"/>
</dbReference>
<dbReference type="Pfam" id="PF13193">
    <property type="entry name" value="AMP-binding_C"/>
    <property type="match status" value="1"/>
</dbReference>
<dbReference type="InterPro" id="IPR010071">
    <property type="entry name" value="AA_adenyl_dom"/>
</dbReference>
<dbReference type="Gene3D" id="2.30.38.10">
    <property type="entry name" value="Luciferase, Domain 3"/>
    <property type="match status" value="1"/>
</dbReference>
<protein>
    <submittedName>
        <fullName evidence="7">Amino acid adenylation domain-containing protein</fullName>
    </submittedName>
</protein>
<evidence type="ECO:0000256" key="2">
    <source>
        <dbReference type="ARBA" id="ARBA00006432"/>
    </source>
</evidence>
<dbReference type="CDD" id="cd12117">
    <property type="entry name" value="A_NRPS_Srf_like"/>
    <property type="match status" value="1"/>
</dbReference>
<dbReference type="InterPro" id="IPR020845">
    <property type="entry name" value="AMP-binding_CS"/>
</dbReference>
<dbReference type="PANTHER" id="PTHR45527:SF1">
    <property type="entry name" value="FATTY ACID SYNTHASE"/>
    <property type="match status" value="1"/>
</dbReference>
<dbReference type="FunFam" id="3.30.300.30:FF:000010">
    <property type="entry name" value="Enterobactin synthetase component F"/>
    <property type="match status" value="1"/>
</dbReference>
<dbReference type="GO" id="GO:0044550">
    <property type="term" value="P:secondary metabolite biosynthetic process"/>
    <property type="evidence" value="ECO:0007669"/>
    <property type="project" value="UniProtKB-ARBA"/>
</dbReference>
<dbReference type="InterPro" id="IPR025110">
    <property type="entry name" value="AMP-bd_C"/>
</dbReference>
<dbReference type="SMART" id="SM00823">
    <property type="entry name" value="PKS_PP"/>
    <property type="match status" value="1"/>
</dbReference>
<dbReference type="InterPro" id="IPR009081">
    <property type="entry name" value="PP-bd_ACP"/>
</dbReference>
<dbReference type="FunFam" id="3.40.50.980:FF:000001">
    <property type="entry name" value="Non-ribosomal peptide synthetase"/>
    <property type="match status" value="1"/>
</dbReference>
<dbReference type="CDD" id="cd19543">
    <property type="entry name" value="DCL_NRPS"/>
    <property type="match status" value="1"/>
</dbReference>
<dbReference type="InterPro" id="IPR000873">
    <property type="entry name" value="AMP-dep_synth/lig_dom"/>
</dbReference>
<dbReference type="Pfam" id="PF00668">
    <property type="entry name" value="Condensation"/>
    <property type="match status" value="1"/>
</dbReference>
<dbReference type="Gene3D" id="3.30.559.10">
    <property type="entry name" value="Chloramphenicol acetyltransferase-like domain"/>
    <property type="match status" value="1"/>
</dbReference>
<dbReference type="InterPro" id="IPR006162">
    <property type="entry name" value="Ppantetheine_attach_site"/>
</dbReference>
<dbReference type="PANTHER" id="PTHR45527">
    <property type="entry name" value="NONRIBOSOMAL PEPTIDE SYNTHETASE"/>
    <property type="match status" value="1"/>
</dbReference>
<dbReference type="GO" id="GO:0008610">
    <property type="term" value="P:lipid biosynthetic process"/>
    <property type="evidence" value="ECO:0007669"/>
    <property type="project" value="UniProtKB-ARBA"/>
</dbReference>
<dbReference type="AlphaFoldDB" id="A0A479ZQT3"/>
<keyword evidence="5" id="KW-0175">Coiled coil</keyword>
<dbReference type="Pfam" id="PF00550">
    <property type="entry name" value="PP-binding"/>
    <property type="match status" value="1"/>
</dbReference>
<dbReference type="PROSITE" id="PS00455">
    <property type="entry name" value="AMP_BINDING"/>
    <property type="match status" value="1"/>
</dbReference>
<dbReference type="SUPFAM" id="SSF56801">
    <property type="entry name" value="Acetyl-CoA synthetase-like"/>
    <property type="match status" value="1"/>
</dbReference>
<comment type="similarity">
    <text evidence="2">Belongs to the ATP-dependent AMP-binding enzyme family.</text>
</comment>
<dbReference type="InterPro" id="IPR045851">
    <property type="entry name" value="AMP-bd_C_sf"/>
</dbReference>
<comment type="cofactor">
    <cofactor evidence="1">
        <name>pantetheine 4'-phosphate</name>
        <dbReference type="ChEBI" id="CHEBI:47942"/>
    </cofactor>
</comment>
<feature type="coiled-coil region" evidence="5">
    <location>
        <begin position="435"/>
        <end position="469"/>
    </location>
</feature>
<name>A0A479ZQT3_9CYAN</name>
<dbReference type="Gene3D" id="3.30.300.30">
    <property type="match status" value="1"/>
</dbReference>
<dbReference type="PROSITE" id="PS00012">
    <property type="entry name" value="PHOSPHOPANTETHEINE"/>
    <property type="match status" value="1"/>
</dbReference>
<gene>
    <name evidence="7" type="ORF">SR1949_01410</name>
</gene>
<dbReference type="Proteomes" id="UP000300142">
    <property type="component" value="Unassembled WGS sequence"/>
</dbReference>
<evidence type="ECO:0000259" key="6">
    <source>
        <dbReference type="PROSITE" id="PS50075"/>
    </source>
</evidence>
<accession>A0A479ZQT3</accession>
<keyword evidence="8" id="KW-1185">Reference proteome</keyword>
<dbReference type="InterPro" id="IPR023213">
    <property type="entry name" value="CAT-like_dom_sf"/>
</dbReference>
<dbReference type="PROSITE" id="PS50075">
    <property type="entry name" value="CARRIER"/>
    <property type="match status" value="1"/>
</dbReference>
<dbReference type="FunFam" id="2.30.38.10:FF:000001">
    <property type="entry name" value="Non-ribosomal peptide synthetase PvdI"/>
    <property type="match status" value="1"/>
</dbReference>
<dbReference type="Gene3D" id="3.30.559.30">
    <property type="entry name" value="Nonribosomal peptide synthetase, condensation domain"/>
    <property type="match status" value="1"/>
</dbReference>
<dbReference type="GO" id="GO:0003824">
    <property type="term" value="F:catalytic activity"/>
    <property type="evidence" value="ECO:0007669"/>
    <property type="project" value="InterPro"/>
</dbReference>
<dbReference type="Pfam" id="PF00501">
    <property type="entry name" value="AMP-binding"/>
    <property type="match status" value="1"/>
</dbReference>
<dbReference type="FunFam" id="3.40.50.12780:FF:000012">
    <property type="entry name" value="Non-ribosomal peptide synthetase"/>
    <property type="match status" value="1"/>
</dbReference>
<evidence type="ECO:0000256" key="4">
    <source>
        <dbReference type="ARBA" id="ARBA00022553"/>
    </source>
</evidence>
<reference evidence="8" key="1">
    <citation type="submission" date="2019-02" db="EMBL/GenBank/DDBJ databases">
        <title>Draft genome sequence of Sphaerospermopsis reniformis NIES-1949.</title>
        <authorList>
            <person name="Yamaguchi H."/>
            <person name="Suzuki S."/>
            <person name="Kawachi M."/>
        </authorList>
    </citation>
    <scope>NUCLEOTIDE SEQUENCE [LARGE SCALE GENOMIC DNA]</scope>
    <source>
        <strain evidence="8">NIES-1949</strain>
    </source>
</reference>
<dbReference type="NCBIfam" id="TIGR01733">
    <property type="entry name" value="AA-adenyl-dom"/>
    <property type="match status" value="1"/>
</dbReference>
<evidence type="ECO:0000256" key="3">
    <source>
        <dbReference type="ARBA" id="ARBA00022450"/>
    </source>
</evidence>
<evidence type="ECO:0000313" key="8">
    <source>
        <dbReference type="Proteomes" id="UP000300142"/>
    </source>
</evidence>
<dbReference type="SUPFAM" id="SSF52777">
    <property type="entry name" value="CoA-dependent acyltransferases"/>
    <property type="match status" value="2"/>
</dbReference>
<dbReference type="EMBL" id="BJCE01000002">
    <property type="protein sequence ID" value="GCL35049.1"/>
    <property type="molecule type" value="Genomic_DNA"/>
</dbReference>
<dbReference type="InterPro" id="IPR020806">
    <property type="entry name" value="PKS_PP-bd"/>
</dbReference>
<keyword evidence="3" id="KW-0596">Phosphopantetheine</keyword>
<dbReference type="InterPro" id="IPR036736">
    <property type="entry name" value="ACP-like_sf"/>
</dbReference>